<sequence length="167" mass="17859">MTETLTSDCANTMIVSRSPGDDLPEIIPTACGLYETEDCFMEKRLPSRFGVRISAATGRVCGVRKCGALDILWNGSETAGCKTVRVDETQFEDGSPNSGSRSLVGLGQPASAAWPTRPKVASYHDGTIIFIIEDVVEGPTATAVGDKVLTGAREIGLLLWCRHINNV</sequence>
<accession>A0A7J6RZA1</accession>
<proteinExistence type="predicted"/>
<evidence type="ECO:0000313" key="1">
    <source>
        <dbReference type="EMBL" id="KAF4725090.1"/>
    </source>
</evidence>
<comment type="caution">
    <text evidence="1">The sequence shown here is derived from an EMBL/GenBank/DDBJ whole genome shotgun (WGS) entry which is preliminary data.</text>
</comment>
<dbReference type="Proteomes" id="UP000553632">
    <property type="component" value="Unassembled WGS sequence"/>
</dbReference>
<name>A0A7J6RZA1_PEROL</name>
<feature type="non-terminal residue" evidence="1">
    <location>
        <position position="167"/>
    </location>
</feature>
<protein>
    <submittedName>
        <fullName evidence="1">Uncharacterized protein</fullName>
    </submittedName>
</protein>
<gene>
    <name evidence="1" type="ORF">FOZ63_003215</name>
</gene>
<keyword evidence="2" id="KW-1185">Reference proteome</keyword>
<reference evidence="1 2" key="1">
    <citation type="submission" date="2020-04" db="EMBL/GenBank/DDBJ databases">
        <title>Perkinsus olseni comparative genomics.</title>
        <authorList>
            <person name="Bogema D.R."/>
        </authorList>
    </citation>
    <scope>NUCLEOTIDE SEQUENCE [LARGE SCALE GENOMIC DNA]</scope>
    <source>
        <strain evidence="1 2">ATCC PRA-207</strain>
    </source>
</reference>
<dbReference type="AlphaFoldDB" id="A0A7J6RZA1"/>
<organism evidence="1 2">
    <name type="scientific">Perkinsus olseni</name>
    <name type="common">Perkinsus atlanticus</name>
    <dbReference type="NCBI Taxonomy" id="32597"/>
    <lineage>
        <taxon>Eukaryota</taxon>
        <taxon>Sar</taxon>
        <taxon>Alveolata</taxon>
        <taxon>Perkinsozoa</taxon>
        <taxon>Perkinsea</taxon>
        <taxon>Perkinsida</taxon>
        <taxon>Perkinsidae</taxon>
        <taxon>Perkinsus</taxon>
    </lineage>
</organism>
<dbReference type="EMBL" id="JABANO010022482">
    <property type="protein sequence ID" value="KAF4725090.1"/>
    <property type="molecule type" value="Genomic_DNA"/>
</dbReference>
<evidence type="ECO:0000313" key="2">
    <source>
        <dbReference type="Proteomes" id="UP000553632"/>
    </source>
</evidence>